<keyword evidence="1" id="KW-0812">Transmembrane</keyword>
<gene>
    <name evidence="2" type="ORF">CGS46_10070</name>
</gene>
<keyword evidence="3" id="KW-1185">Reference proteome</keyword>
<feature type="transmembrane region" description="Helical" evidence="1">
    <location>
        <begin position="112"/>
        <end position="133"/>
    </location>
</feature>
<dbReference type="Pfam" id="PF14264">
    <property type="entry name" value="Glucos_trans_II"/>
    <property type="match status" value="1"/>
</dbReference>
<feature type="transmembrane region" description="Helical" evidence="1">
    <location>
        <begin position="210"/>
        <end position="232"/>
    </location>
</feature>
<feature type="transmembrane region" description="Helical" evidence="1">
    <location>
        <begin position="316"/>
        <end position="336"/>
    </location>
</feature>
<protein>
    <recommendedName>
        <fullName evidence="4">Glucosyl transferase GtrII</fullName>
    </recommendedName>
</protein>
<feature type="transmembrane region" description="Helical" evidence="1">
    <location>
        <begin position="182"/>
        <end position="198"/>
    </location>
</feature>
<proteinExistence type="predicted"/>
<dbReference type="AlphaFoldDB" id="A0A2A6ZA60"/>
<name>A0A2A6ZA60_9FIRM</name>
<evidence type="ECO:0000313" key="3">
    <source>
        <dbReference type="Proteomes" id="UP000220752"/>
    </source>
</evidence>
<evidence type="ECO:0000256" key="1">
    <source>
        <dbReference type="SAM" id="Phobius"/>
    </source>
</evidence>
<accession>A0A2A6ZA60</accession>
<dbReference type="Proteomes" id="UP000220752">
    <property type="component" value="Unassembled WGS sequence"/>
</dbReference>
<evidence type="ECO:0000313" key="2">
    <source>
        <dbReference type="EMBL" id="PDX58256.1"/>
    </source>
</evidence>
<keyword evidence="1" id="KW-1133">Transmembrane helix</keyword>
<sequence length="542" mass="60142">MSVKIKADIRHWLRELDKKYFCVMLGFAVMVYFPLISLKLTNTVDGLWTTAEYMAGAWELSNGRWFWLVTSFLRFSLQLEPINAVVCLVLVSLGVTKLHMTFKTVHEGRTSCLDWLAGLCYLANTVIGCYLSFAHQSVEFGLAFYLSVLAAVCVIRSRSIAAGVAQGAFLLALSLGLYQTDLACFCMVLLAWFLVLLFRGEEGIKLRYYIAKCLGSAVCGAALYWGILQIILKISGVAMTNYQGGASTSPLNMLKSLPQSIVKCYAQFWDYFFGDTVRHNVLQSFGVLYALAFLVVGAALVRRLAVVLRRKDAETALYAVAAVLVMPLASVIFLLAVSQATFYIPMAGGTALFFPVCFWLLDAAQPASNTETSGKNKAGKVKKAALLLAAAGILYGSVFMSAIDQQAMYEGRKATKQIADLVAGELVAEGYYDLPEKLPVMLVGRPSASPLFRTHVIYWDANDYAQVGLFEKENAATMRYSWNAVFRDLTPMQLELCSDEVYDELIRTEEIKRMPTFPEKGSMQEMDGVYVIKISEDYLIDE</sequence>
<dbReference type="InterPro" id="IPR025686">
    <property type="entry name" value="Glucos_trans_II"/>
</dbReference>
<keyword evidence="1" id="KW-0472">Membrane</keyword>
<feature type="transmembrane region" description="Helical" evidence="1">
    <location>
        <begin position="384"/>
        <end position="403"/>
    </location>
</feature>
<feature type="transmembrane region" description="Helical" evidence="1">
    <location>
        <begin position="281"/>
        <end position="304"/>
    </location>
</feature>
<reference evidence="2 3" key="1">
    <citation type="journal article" date="2017" name="Front. Microbiol.">
        <title>New Insights into the Diversity of the Genus Faecalibacterium.</title>
        <authorList>
            <person name="Benevides L."/>
            <person name="Burman S."/>
            <person name="Martin R."/>
            <person name="Robert V."/>
            <person name="Thomas M."/>
            <person name="Miquel S."/>
            <person name="Chain F."/>
            <person name="Sokol H."/>
            <person name="Bermudez-Humaran L.G."/>
            <person name="Morrison M."/>
            <person name="Langella P."/>
            <person name="Azevedo V.A."/>
            <person name="Chatel J.M."/>
            <person name="Soares S."/>
        </authorList>
    </citation>
    <scope>NUCLEOTIDE SEQUENCE [LARGE SCALE GENOMIC DNA]</scope>
    <source>
        <strain evidence="3">CNCM I-4540</strain>
    </source>
</reference>
<organism evidence="2 3">
    <name type="scientific">Faecalibacterium langellae</name>
    <dbReference type="NCBI Taxonomy" id="3435293"/>
    <lineage>
        <taxon>Bacteria</taxon>
        <taxon>Bacillati</taxon>
        <taxon>Bacillota</taxon>
        <taxon>Clostridia</taxon>
        <taxon>Eubacteriales</taxon>
        <taxon>Oscillospiraceae</taxon>
        <taxon>Faecalibacterium</taxon>
    </lineage>
</organism>
<feature type="transmembrane region" description="Helical" evidence="1">
    <location>
        <begin position="20"/>
        <end position="38"/>
    </location>
</feature>
<evidence type="ECO:0008006" key="4">
    <source>
        <dbReference type="Google" id="ProtNLM"/>
    </source>
</evidence>
<comment type="caution">
    <text evidence="2">The sequence shown here is derived from an EMBL/GenBank/DDBJ whole genome shotgun (WGS) entry which is preliminary data.</text>
</comment>
<feature type="transmembrane region" description="Helical" evidence="1">
    <location>
        <begin position="342"/>
        <end position="363"/>
    </location>
</feature>
<feature type="transmembrane region" description="Helical" evidence="1">
    <location>
        <begin position="139"/>
        <end position="155"/>
    </location>
</feature>
<dbReference type="EMBL" id="NMTQ01000034">
    <property type="protein sequence ID" value="PDX58256.1"/>
    <property type="molecule type" value="Genomic_DNA"/>
</dbReference>